<proteinExistence type="inferred from homology"/>
<dbReference type="Gene3D" id="1.10.3720.10">
    <property type="entry name" value="MetI-like"/>
    <property type="match status" value="1"/>
</dbReference>
<evidence type="ECO:0000256" key="7">
    <source>
        <dbReference type="RuleBase" id="RU363032"/>
    </source>
</evidence>
<keyword evidence="3" id="KW-1003">Cell membrane</keyword>
<feature type="domain" description="ABC transmembrane type-1" evidence="8">
    <location>
        <begin position="75"/>
        <end position="289"/>
    </location>
</feature>
<evidence type="ECO:0000256" key="5">
    <source>
        <dbReference type="ARBA" id="ARBA00022989"/>
    </source>
</evidence>
<name>A0A174G760_9FIRM</name>
<evidence type="ECO:0000313" key="10">
    <source>
        <dbReference type="Proteomes" id="UP000095651"/>
    </source>
</evidence>
<feature type="transmembrane region" description="Helical" evidence="7">
    <location>
        <begin position="77"/>
        <end position="100"/>
    </location>
</feature>
<dbReference type="Proteomes" id="UP000095651">
    <property type="component" value="Unassembled WGS sequence"/>
</dbReference>
<dbReference type="PROSITE" id="PS50928">
    <property type="entry name" value="ABC_TM1"/>
    <property type="match status" value="1"/>
</dbReference>
<evidence type="ECO:0000256" key="2">
    <source>
        <dbReference type="ARBA" id="ARBA00022448"/>
    </source>
</evidence>
<evidence type="ECO:0000259" key="8">
    <source>
        <dbReference type="PROSITE" id="PS50928"/>
    </source>
</evidence>
<dbReference type="CDD" id="cd06261">
    <property type="entry name" value="TM_PBP2"/>
    <property type="match status" value="1"/>
</dbReference>
<dbReference type="AlphaFoldDB" id="A0A174G760"/>
<evidence type="ECO:0000256" key="1">
    <source>
        <dbReference type="ARBA" id="ARBA00004651"/>
    </source>
</evidence>
<dbReference type="SUPFAM" id="SSF161098">
    <property type="entry name" value="MetI-like"/>
    <property type="match status" value="1"/>
</dbReference>
<dbReference type="GO" id="GO:0055085">
    <property type="term" value="P:transmembrane transport"/>
    <property type="evidence" value="ECO:0007669"/>
    <property type="project" value="InterPro"/>
</dbReference>
<dbReference type="EMBL" id="CYZE01000008">
    <property type="protein sequence ID" value="CUO58274.1"/>
    <property type="molecule type" value="Genomic_DNA"/>
</dbReference>
<reference evidence="9 10" key="1">
    <citation type="submission" date="2015-09" db="EMBL/GenBank/DDBJ databases">
        <authorList>
            <consortium name="Pathogen Informatics"/>
        </authorList>
    </citation>
    <scope>NUCLEOTIDE SEQUENCE [LARGE SCALE GENOMIC DNA]</scope>
    <source>
        <strain evidence="9 10">2789STDY5608850</strain>
    </source>
</reference>
<feature type="transmembrane region" description="Helical" evidence="7">
    <location>
        <begin position="21"/>
        <end position="45"/>
    </location>
</feature>
<organism evidence="9 10">
    <name type="scientific">Hungatella hathewayi</name>
    <dbReference type="NCBI Taxonomy" id="154046"/>
    <lineage>
        <taxon>Bacteria</taxon>
        <taxon>Bacillati</taxon>
        <taxon>Bacillota</taxon>
        <taxon>Clostridia</taxon>
        <taxon>Lachnospirales</taxon>
        <taxon>Lachnospiraceae</taxon>
        <taxon>Hungatella</taxon>
    </lineage>
</organism>
<keyword evidence="6 7" id="KW-0472">Membrane</keyword>
<comment type="subcellular location">
    <subcellularLocation>
        <location evidence="1 7">Cell membrane</location>
        <topology evidence="1 7">Multi-pass membrane protein</topology>
    </subcellularLocation>
</comment>
<dbReference type="GO" id="GO:0005886">
    <property type="term" value="C:plasma membrane"/>
    <property type="evidence" value="ECO:0007669"/>
    <property type="project" value="UniProtKB-SubCell"/>
</dbReference>
<evidence type="ECO:0000256" key="4">
    <source>
        <dbReference type="ARBA" id="ARBA00022692"/>
    </source>
</evidence>
<keyword evidence="4 7" id="KW-0812">Transmembrane</keyword>
<feature type="transmembrane region" description="Helical" evidence="7">
    <location>
        <begin position="268"/>
        <end position="288"/>
    </location>
</feature>
<gene>
    <name evidence="9" type="primary">ycjO_19</name>
    <name evidence="9" type="ORF">ERS852407_03273</name>
</gene>
<dbReference type="InterPro" id="IPR035906">
    <property type="entry name" value="MetI-like_sf"/>
</dbReference>
<evidence type="ECO:0000256" key="3">
    <source>
        <dbReference type="ARBA" id="ARBA00022475"/>
    </source>
</evidence>
<dbReference type="Pfam" id="PF00528">
    <property type="entry name" value="BPD_transp_1"/>
    <property type="match status" value="1"/>
</dbReference>
<dbReference type="PANTHER" id="PTHR43005">
    <property type="entry name" value="BLR7065 PROTEIN"/>
    <property type="match status" value="1"/>
</dbReference>
<feature type="transmembrane region" description="Helical" evidence="7">
    <location>
        <begin position="208"/>
        <end position="233"/>
    </location>
</feature>
<keyword evidence="5 7" id="KW-1133">Transmembrane helix</keyword>
<sequence length="296" mass="33487">MKHGMNGTMNRVKTRVAAYGFVTPAVITLALLLLYPFCYGIYISFFKTNLVNKWNFIGLKNYAKVLTEADFYSSMKITLIFTVGVVLGHFIFGFLFAVMLNRDIKGRTVFRAILLLPWLFPEVVIANLWRWIFNPTMGFLNSTLVSMGILQEPMSWLGSPKLALAVLIFICIWKGYPLVMIQLLAGLQTVPGDIIEAARIDGATNWKTFWYVTVPSMKSTLSVTLILDVVWWFKHVTMIWLLTQGGPNGATNTIGVNIYKRAFEFFDFGPSSALAVVVFLICIVISILQRRLLKDE</sequence>
<dbReference type="InterPro" id="IPR000515">
    <property type="entry name" value="MetI-like"/>
</dbReference>
<keyword evidence="2 7" id="KW-0813">Transport</keyword>
<dbReference type="PANTHER" id="PTHR43005:SF1">
    <property type="entry name" value="SPERMIDINE_PUTRESCINE TRANSPORT SYSTEM PERMEASE PROTEIN"/>
    <property type="match status" value="1"/>
</dbReference>
<feature type="transmembrane region" description="Helical" evidence="7">
    <location>
        <begin position="162"/>
        <end position="187"/>
    </location>
</feature>
<evidence type="ECO:0000313" key="9">
    <source>
        <dbReference type="EMBL" id="CUO58274.1"/>
    </source>
</evidence>
<feature type="transmembrane region" description="Helical" evidence="7">
    <location>
        <begin position="112"/>
        <end position="132"/>
    </location>
</feature>
<protein>
    <submittedName>
        <fullName evidence="9">Binding-protein-dependent transport system inner membrane protein</fullName>
    </submittedName>
</protein>
<comment type="similarity">
    <text evidence="7">Belongs to the binding-protein-dependent transport system permease family.</text>
</comment>
<evidence type="ECO:0000256" key="6">
    <source>
        <dbReference type="ARBA" id="ARBA00023136"/>
    </source>
</evidence>
<accession>A0A174G760</accession>